<keyword evidence="4" id="KW-1185">Reference proteome</keyword>
<dbReference type="SUPFAM" id="SSF55347">
    <property type="entry name" value="Glyceraldehyde-3-phosphate dehydrogenase-like, C-terminal domain"/>
    <property type="match status" value="1"/>
</dbReference>
<dbReference type="Pfam" id="PF22725">
    <property type="entry name" value="GFO_IDH_MocA_C3"/>
    <property type="match status" value="1"/>
</dbReference>
<dbReference type="OrthoDB" id="9771072at2"/>
<accession>A0A399CZK2</accession>
<evidence type="ECO:0000313" key="4">
    <source>
        <dbReference type="Proteomes" id="UP000266441"/>
    </source>
</evidence>
<organism evidence="3 4">
    <name type="scientific">Mariniphaga sediminis</name>
    <dbReference type="NCBI Taxonomy" id="1628158"/>
    <lineage>
        <taxon>Bacteria</taxon>
        <taxon>Pseudomonadati</taxon>
        <taxon>Bacteroidota</taxon>
        <taxon>Bacteroidia</taxon>
        <taxon>Marinilabiliales</taxon>
        <taxon>Prolixibacteraceae</taxon>
        <taxon>Mariniphaga</taxon>
    </lineage>
</organism>
<dbReference type="InterPro" id="IPR000683">
    <property type="entry name" value="Gfo/Idh/MocA-like_OxRdtase_N"/>
</dbReference>
<reference evidence="3 4" key="1">
    <citation type="journal article" date="2015" name="Int. J. Syst. Evol. Microbiol.">
        <title>Mariniphaga sediminis sp. nov., isolated from coastal sediment.</title>
        <authorList>
            <person name="Wang F.Q."/>
            <person name="Shen Q.Y."/>
            <person name="Chen G.J."/>
            <person name="Du Z.J."/>
        </authorList>
    </citation>
    <scope>NUCLEOTIDE SEQUENCE [LARGE SCALE GENOMIC DNA]</scope>
    <source>
        <strain evidence="3 4">SY21</strain>
    </source>
</reference>
<dbReference type="PANTHER" id="PTHR43818">
    <property type="entry name" value="BCDNA.GH03377"/>
    <property type="match status" value="1"/>
</dbReference>
<feature type="domain" description="Gfo/Idh/MocA-like oxidoreductase N-terminal" evidence="1">
    <location>
        <begin position="33"/>
        <end position="155"/>
    </location>
</feature>
<dbReference type="InterPro" id="IPR050463">
    <property type="entry name" value="Gfo/Idh/MocA_oxidrdct_glycsds"/>
</dbReference>
<comment type="caution">
    <text evidence="3">The sequence shown here is derived from an EMBL/GenBank/DDBJ whole genome shotgun (WGS) entry which is preliminary data.</text>
</comment>
<dbReference type="EMBL" id="QWET01000020">
    <property type="protein sequence ID" value="RIH63510.1"/>
    <property type="molecule type" value="Genomic_DNA"/>
</dbReference>
<dbReference type="GO" id="GO:0000166">
    <property type="term" value="F:nucleotide binding"/>
    <property type="evidence" value="ECO:0007669"/>
    <property type="project" value="InterPro"/>
</dbReference>
<feature type="domain" description="GFO/IDH/MocA-like oxidoreductase" evidence="2">
    <location>
        <begin position="178"/>
        <end position="311"/>
    </location>
</feature>
<dbReference type="Pfam" id="PF01408">
    <property type="entry name" value="GFO_IDH_MocA"/>
    <property type="match status" value="1"/>
</dbReference>
<evidence type="ECO:0000313" key="3">
    <source>
        <dbReference type="EMBL" id="RIH63510.1"/>
    </source>
</evidence>
<name>A0A399CZK2_9BACT</name>
<dbReference type="AlphaFoldDB" id="A0A399CZK2"/>
<dbReference type="RefSeq" id="WP_119351627.1">
    <property type="nucleotide sequence ID" value="NZ_QWET01000020.1"/>
</dbReference>
<dbReference type="Gene3D" id="3.40.50.720">
    <property type="entry name" value="NAD(P)-binding Rossmann-like Domain"/>
    <property type="match status" value="1"/>
</dbReference>
<dbReference type="InterPro" id="IPR055170">
    <property type="entry name" value="GFO_IDH_MocA-like_dom"/>
</dbReference>
<gene>
    <name evidence="3" type="ORF">D1164_19745</name>
</gene>
<protein>
    <submittedName>
        <fullName evidence="3">Gfo/Idh/MocA family oxidoreductase</fullName>
    </submittedName>
</protein>
<sequence>MKRRTFFKNTTVISTFTVLSPSIAFGTKINSAVRVGIIGCGNRGTAVITSMAKHTNTHIFAMADLFRDRLEFSQKRLDEQNRSKGLPGIEQSSTYVGFKAYEQLLSNNQVDAVLISSPAYTHPDFLLAAARAGKHVYCEKPVAPDVAGCKRVQRVGDDYDGKISIAIGFQIRHASPYVEMVKRIQRGDIGDLISGELHYFSLGIPIIKKEGISEDEARIRNHFHFRALSGGILLDQGIHMLDVFNWVLKSNPQSAMGIGGVKGAPDFGDAWSNFQVLYRYPGNINVSMHSTQAGPQFGDVCARFIGTEGIAEAHYTGGVFIEGRNKWDSGIQRCENVLPDEKQRQAGVFLSSLSDADANKEIAFIESIESGNYLNEAKQGATSTLSAIVGRNAAISGESLNWDEVYASNEKLETGLDLSQFKK</sequence>
<evidence type="ECO:0000259" key="2">
    <source>
        <dbReference type="Pfam" id="PF22725"/>
    </source>
</evidence>
<dbReference type="Proteomes" id="UP000266441">
    <property type="component" value="Unassembled WGS sequence"/>
</dbReference>
<proteinExistence type="predicted"/>
<dbReference type="InterPro" id="IPR036291">
    <property type="entry name" value="NAD(P)-bd_dom_sf"/>
</dbReference>
<evidence type="ECO:0000259" key="1">
    <source>
        <dbReference type="Pfam" id="PF01408"/>
    </source>
</evidence>
<dbReference type="Gene3D" id="3.30.360.10">
    <property type="entry name" value="Dihydrodipicolinate Reductase, domain 2"/>
    <property type="match status" value="1"/>
</dbReference>
<dbReference type="PANTHER" id="PTHR43818:SF5">
    <property type="entry name" value="OXIDOREDUCTASE FAMILY PROTEIN"/>
    <property type="match status" value="1"/>
</dbReference>
<dbReference type="SUPFAM" id="SSF51735">
    <property type="entry name" value="NAD(P)-binding Rossmann-fold domains"/>
    <property type="match status" value="1"/>
</dbReference>